<comment type="caution">
    <text evidence="2">The sequence shown here is derived from an EMBL/GenBank/DDBJ whole genome shotgun (WGS) entry which is preliminary data.</text>
</comment>
<keyword evidence="3" id="KW-1185">Reference proteome</keyword>
<feature type="region of interest" description="Disordered" evidence="1">
    <location>
        <begin position="189"/>
        <end position="214"/>
    </location>
</feature>
<feature type="compositionally biased region" description="Basic and acidic residues" evidence="1">
    <location>
        <begin position="189"/>
        <end position="201"/>
    </location>
</feature>
<evidence type="ECO:0000313" key="2">
    <source>
        <dbReference type="EMBL" id="KAJ8792179.1"/>
    </source>
</evidence>
<dbReference type="PANTHER" id="PTHR21696:SF2">
    <property type="entry name" value="PROTEIN UNC-79 HOMOLOG"/>
    <property type="match status" value="1"/>
</dbReference>
<evidence type="ECO:0000313" key="3">
    <source>
        <dbReference type="Proteomes" id="UP001159641"/>
    </source>
</evidence>
<dbReference type="PANTHER" id="PTHR21696">
    <property type="entry name" value="PROTEIN UNC-79 HOMOLOG"/>
    <property type="match status" value="1"/>
</dbReference>
<dbReference type="Proteomes" id="UP001159641">
    <property type="component" value="Unassembled WGS sequence"/>
</dbReference>
<reference evidence="2 3" key="1">
    <citation type="submission" date="2022-11" db="EMBL/GenBank/DDBJ databases">
        <title>Whole genome sequence of Eschrichtius robustus ER-17-0199.</title>
        <authorList>
            <person name="Bruniche-Olsen A."/>
            <person name="Black A.N."/>
            <person name="Fields C.J."/>
            <person name="Walden K."/>
            <person name="Dewoody J.A."/>
        </authorList>
    </citation>
    <scope>NUCLEOTIDE SEQUENCE [LARGE SCALE GENOMIC DNA]</scope>
    <source>
        <strain evidence="2">ER-17-0199</strain>
        <tissue evidence="2">Blubber</tissue>
    </source>
</reference>
<accession>A0AB34HL14</accession>
<evidence type="ECO:0000256" key="1">
    <source>
        <dbReference type="SAM" id="MobiDB-lite"/>
    </source>
</evidence>
<name>A0AB34HL14_ESCRO</name>
<dbReference type="AlphaFoldDB" id="A0AB34HL14"/>
<sequence length="214" mass="24136">MSIFLFSAFDIAVEKVAVICRFLDIHSVTKNHLLKYSLAHAFCCFLTAVEDVNPAVATRAGLLLDTIKRPALQVTSLRCALSALRMGLCLCLDFQFDTVVKDRPTILSKLLLLHFLKQDIPALSWEFFVNRFETLSLEAQLHLDCNKEFPFPTTITAVRTNVANLSDAALWKIKRARFARNRQKSVRSLRDSVKGPAESKRALSLPETLTSKIR</sequence>
<dbReference type="InterPro" id="IPR024855">
    <property type="entry name" value="UNC79"/>
</dbReference>
<gene>
    <name evidence="2" type="ORF">J1605_020030</name>
</gene>
<proteinExistence type="predicted"/>
<protein>
    <submittedName>
        <fullName evidence="2">Uncharacterized protein</fullName>
    </submittedName>
</protein>
<organism evidence="2 3">
    <name type="scientific">Eschrichtius robustus</name>
    <name type="common">California gray whale</name>
    <name type="synonym">Eschrichtius gibbosus</name>
    <dbReference type="NCBI Taxonomy" id="9764"/>
    <lineage>
        <taxon>Eukaryota</taxon>
        <taxon>Metazoa</taxon>
        <taxon>Chordata</taxon>
        <taxon>Craniata</taxon>
        <taxon>Vertebrata</taxon>
        <taxon>Euteleostomi</taxon>
        <taxon>Mammalia</taxon>
        <taxon>Eutheria</taxon>
        <taxon>Laurasiatheria</taxon>
        <taxon>Artiodactyla</taxon>
        <taxon>Whippomorpha</taxon>
        <taxon>Cetacea</taxon>
        <taxon>Mysticeti</taxon>
        <taxon>Eschrichtiidae</taxon>
        <taxon>Eschrichtius</taxon>
    </lineage>
</organism>
<dbReference type="EMBL" id="JAIQCJ010001134">
    <property type="protein sequence ID" value="KAJ8792179.1"/>
    <property type="molecule type" value="Genomic_DNA"/>
</dbReference>